<dbReference type="SUPFAM" id="SSF50494">
    <property type="entry name" value="Trypsin-like serine proteases"/>
    <property type="match status" value="1"/>
</dbReference>
<dbReference type="InterPro" id="IPR009003">
    <property type="entry name" value="Peptidase_S1_PA"/>
</dbReference>
<reference evidence="8 9" key="1">
    <citation type="submission" date="2023-09" db="EMBL/GenBank/DDBJ databases">
        <title>Genomes of two closely related lineages of the louse Polyplax serrata with different host specificities.</title>
        <authorList>
            <person name="Martinu J."/>
            <person name="Tarabai H."/>
            <person name="Stefka J."/>
            <person name="Hypsa V."/>
        </authorList>
    </citation>
    <scope>NUCLEOTIDE SEQUENCE [LARGE SCALE GENOMIC DNA]</scope>
    <source>
        <strain evidence="8">98ZLc_SE</strain>
    </source>
</reference>
<comment type="similarity">
    <text evidence="1">Belongs to the peptidase S1 family.</text>
</comment>
<dbReference type="PROSITE" id="PS00134">
    <property type="entry name" value="TRYPSIN_HIS"/>
    <property type="match status" value="1"/>
</dbReference>
<dbReference type="InterPro" id="IPR033116">
    <property type="entry name" value="TRYPSIN_SER"/>
</dbReference>
<accession>A0ABR1BEA1</accession>
<gene>
    <name evidence="8" type="ORF">RUM44_011921</name>
</gene>
<dbReference type="Proteomes" id="UP001359485">
    <property type="component" value="Unassembled WGS sequence"/>
</dbReference>
<dbReference type="Pfam" id="PF00089">
    <property type="entry name" value="Trypsin"/>
    <property type="match status" value="1"/>
</dbReference>
<evidence type="ECO:0000256" key="5">
    <source>
        <dbReference type="ARBA" id="ARBA00023157"/>
    </source>
</evidence>
<dbReference type="InterPro" id="IPR050430">
    <property type="entry name" value="Peptidase_S1"/>
</dbReference>
<keyword evidence="3 6" id="KW-0378">Hydrolase</keyword>
<sequence>MSAGVHGKRPRSLRLSSATVTSWRGRRQYLMVVSLGFDISKVTSRVVELIIGGQPIEIQQVPYQAGLYIGNMFFCSGSIVTTTHIITAAHCLAFVYVTKTSRPGSYTKYLNVRVGSSNMYVGGQSITVRNYSIHQKFSRVTVDYDVGVITLKTPLNFTTLIQPLKLAEKEPKHGQEVRVSGWGYVKEIGPTSRKLQSVTVKLVGRETCENNYRGRFQVTDRMICASAEDKDACYGDSGGPLVHKGKLLGIVSSGEGCARKNFPGIYTSVANREIKEFILKETGLKNKCKFPGLC</sequence>
<dbReference type="Gene3D" id="2.40.10.10">
    <property type="entry name" value="Trypsin-like serine proteases"/>
    <property type="match status" value="1"/>
</dbReference>
<keyword evidence="2 6" id="KW-0645">Protease</keyword>
<evidence type="ECO:0000256" key="4">
    <source>
        <dbReference type="ARBA" id="ARBA00022825"/>
    </source>
</evidence>
<dbReference type="SMART" id="SM00020">
    <property type="entry name" value="Tryp_SPc"/>
    <property type="match status" value="1"/>
</dbReference>
<keyword evidence="9" id="KW-1185">Reference proteome</keyword>
<dbReference type="InterPro" id="IPR018114">
    <property type="entry name" value="TRYPSIN_HIS"/>
</dbReference>
<dbReference type="InterPro" id="IPR043504">
    <property type="entry name" value="Peptidase_S1_PA_chymotrypsin"/>
</dbReference>
<name>A0ABR1BEA1_POLSC</name>
<evidence type="ECO:0000256" key="3">
    <source>
        <dbReference type="ARBA" id="ARBA00022801"/>
    </source>
</evidence>
<evidence type="ECO:0000256" key="1">
    <source>
        <dbReference type="ARBA" id="ARBA00007664"/>
    </source>
</evidence>
<dbReference type="PANTHER" id="PTHR24276:SF91">
    <property type="entry name" value="AT26814P-RELATED"/>
    <property type="match status" value="1"/>
</dbReference>
<comment type="caution">
    <text evidence="8">The sequence shown here is derived from an EMBL/GenBank/DDBJ whole genome shotgun (WGS) entry which is preliminary data.</text>
</comment>
<dbReference type="PANTHER" id="PTHR24276">
    <property type="entry name" value="POLYSERASE-RELATED"/>
    <property type="match status" value="1"/>
</dbReference>
<evidence type="ECO:0000256" key="2">
    <source>
        <dbReference type="ARBA" id="ARBA00022670"/>
    </source>
</evidence>
<dbReference type="InterPro" id="IPR001314">
    <property type="entry name" value="Peptidase_S1A"/>
</dbReference>
<dbReference type="EMBL" id="JAWJWF010000001">
    <property type="protein sequence ID" value="KAK6640235.1"/>
    <property type="molecule type" value="Genomic_DNA"/>
</dbReference>
<organism evidence="8 9">
    <name type="scientific">Polyplax serrata</name>
    <name type="common">Common mouse louse</name>
    <dbReference type="NCBI Taxonomy" id="468196"/>
    <lineage>
        <taxon>Eukaryota</taxon>
        <taxon>Metazoa</taxon>
        <taxon>Ecdysozoa</taxon>
        <taxon>Arthropoda</taxon>
        <taxon>Hexapoda</taxon>
        <taxon>Insecta</taxon>
        <taxon>Pterygota</taxon>
        <taxon>Neoptera</taxon>
        <taxon>Paraneoptera</taxon>
        <taxon>Psocodea</taxon>
        <taxon>Troctomorpha</taxon>
        <taxon>Phthiraptera</taxon>
        <taxon>Anoplura</taxon>
        <taxon>Polyplacidae</taxon>
        <taxon>Polyplax</taxon>
    </lineage>
</organism>
<dbReference type="PROSITE" id="PS00135">
    <property type="entry name" value="TRYPSIN_SER"/>
    <property type="match status" value="1"/>
</dbReference>
<dbReference type="PROSITE" id="PS50240">
    <property type="entry name" value="TRYPSIN_DOM"/>
    <property type="match status" value="1"/>
</dbReference>
<keyword evidence="4 6" id="KW-0720">Serine protease</keyword>
<proteinExistence type="inferred from homology"/>
<dbReference type="CDD" id="cd00190">
    <property type="entry name" value="Tryp_SPc"/>
    <property type="match status" value="1"/>
</dbReference>
<feature type="domain" description="Peptidase S1" evidence="7">
    <location>
        <begin position="50"/>
        <end position="283"/>
    </location>
</feature>
<evidence type="ECO:0000256" key="6">
    <source>
        <dbReference type="RuleBase" id="RU363034"/>
    </source>
</evidence>
<dbReference type="PRINTS" id="PR00722">
    <property type="entry name" value="CHYMOTRYPSIN"/>
</dbReference>
<evidence type="ECO:0000259" key="7">
    <source>
        <dbReference type="PROSITE" id="PS50240"/>
    </source>
</evidence>
<keyword evidence="5" id="KW-1015">Disulfide bond</keyword>
<dbReference type="InterPro" id="IPR001254">
    <property type="entry name" value="Trypsin_dom"/>
</dbReference>
<evidence type="ECO:0000313" key="8">
    <source>
        <dbReference type="EMBL" id="KAK6640235.1"/>
    </source>
</evidence>
<protein>
    <recommendedName>
        <fullName evidence="7">Peptidase S1 domain-containing protein</fullName>
    </recommendedName>
</protein>
<evidence type="ECO:0000313" key="9">
    <source>
        <dbReference type="Proteomes" id="UP001359485"/>
    </source>
</evidence>